<name>A0A2T0PVB8_9ACTN</name>
<dbReference type="EMBL" id="PVZC01000009">
    <property type="protein sequence ID" value="PRX95471.1"/>
    <property type="molecule type" value="Genomic_DNA"/>
</dbReference>
<reference evidence="2 3" key="1">
    <citation type="submission" date="2018-03" db="EMBL/GenBank/DDBJ databases">
        <title>Genomic Encyclopedia of Archaeal and Bacterial Type Strains, Phase II (KMG-II): from individual species to whole genera.</title>
        <authorList>
            <person name="Goeker M."/>
        </authorList>
    </citation>
    <scope>NUCLEOTIDE SEQUENCE [LARGE SCALE GENOMIC DNA]</scope>
    <source>
        <strain evidence="2 3">DSM 45601</strain>
    </source>
</reference>
<evidence type="ECO:0000313" key="2">
    <source>
        <dbReference type="EMBL" id="PRX95471.1"/>
    </source>
</evidence>
<gene>
    <name evidence="2" type="ORF">CLV72_10979</name>
</gene>
<evidence type="ECO:0000313" key="3">
    <source>
        <dbReference type="Proteomes" id="UP000237846"/>
    </source>
</evidence>
<proteinExistence type="predicted"/>
<dbReference type="Pfam" id="PF12697">
    <property type="entry name" value="Abhydrolase_6"/>
    <property type="match status" value="1"/>
</dbReference>
<protein>
    <submittedName>
        <fullName evidence="2">Pimeloyl-ACP methyl ester carboxylesterase</fullName>
    </submittedName>
</protein>
<keyword evidence="3" id="KW-1185">Reference proteome</keyword>
<dbReference type="RefSeq" id="WP_245930459.1">
    <property type="nucleotide sequence ID" value="NZ_PVZC01000009.1"/>
</dbReference>
<dbReference type="InterPro" id="IPR050266">
    <property type="entry name" value="AB_hydrolase_sf"/>
</dbReference>
<comment type="caution">
    <text evidence="2">The sequence shown here is derived from an EMBL/GenBank/DDBJ whole genome shotgun (WGS) entry which is preliminary data.</text>
</comment>
<accession>A0A2T0PVB8</accession>
<dbReference type="SUPFAM" id="SSF53474">
    <property type="entry name" value="alpha/beta-Hydrolases"/>
    <property type="match status" value="1"/>
</dbReference>
<dbReference type="InterPro" id="IPR029058">
    <property type="entry name" value="AB_hydrolase_fold"/>
</dbReference>
<organism evidence="2 3">
    <name type="scientific">Allonocardiopsis opalescens</name>
    <dbReference type="NCBI Taxonomy" id="1144618"/>
    <lineage>
        <taxon>Bacteria</taxon>
        <taxon>Bacillati</taxon>
        <taxon>Actinomycetota</taxon>
        <taxon>Actinomycetes</taxon>
        <taxon>Streptosporangiales</taxon>
        <taxon>Allonocardiopsis</taxon>
    </lineage>
</organism>
<evidence type="ECO:0000259" key="1">
    <source>
        <dbReference type="Pfam" id="PF12697"/>
    </source>
</evidence>
<dbReference type="Proteomes" id="UP000237846">
    <property type="component" value="Unassembled WGS sequence"/>
</dbReference>
<dbReference type="Gene3D" id="3.40.50.1820">
    <property type="entry name" value="alpha/beta hydrolase"/>
    <property type="match status" value="1"/>
</dbReference>
<dbReference type="GO" id="GO:0003824">
    <property type="term" value="F:catalytic activity"/>
    <property type="evidence" value="ECO:0007669"/>
    <property type="project" value="UniProtKB-ARBA"/>
</dbReference>
<dbReference type="PRINTS" id="PR00111">
    <property type="entry name" value="ABHYDROLASE"/>
</dbReference>
<feature type="domain" description="AB hydrolase-1" evidence="1">
    <location>
        <begin position="5"/>
        <end position="222"/>
    </location>
</feature>
<dbReference type="InterPro" id="IPR000073">
    <property type="entry name" value="AB_hydrolase_1"/>
</dbReference>
<dbReference type="AlphaFoldDB" id="A0A2T0PVB8"/>
<dbReference type="PANTHER" id="PTHR43798">
    <property type="entry name" value="MONOACYLGLYCEROL LIPASE"/>
    <property type="match status" value="1"/>
</dbReference>
<sequence>MGLPIVFVHGIRLSGTMWRPQIEALEARGHRAVALDMPGHGSLLDEVFSADAAVELIARSIDELGGRALLVGLSMGGYLGIAAAAAHPDRVAGLVAASCTVRLRRSMTLPYRWATSALQRLPDHGEAVSRRLMALTLAREASEALHAGGIATAASPVAARELADLDPIGSLRQYLGPVWLVNGARDTFRLDEQRFLNACFDGRLLVVRRAGHLVNLNQPERFTSIVTQAAEEVDRIYA</sequence>